<evidence type="ECO:0000256" key="1">
    <source>
        <dbReference type="ARBA" id="ARBA00006082"/>
    </source>
</evidence>
<dbReference type="GO" id="GO:0006298">
    <property type="term" value="P:mismatch repair"/>
    <property type="evidence" value="ECO:0007669"/>
    <property type="project" value="InterPro"/>
</dbReference>
<dbReference type="InterPro" id="IPR036890">
    <property type="entry name" value="HATPase_C_sf"/>
</dbReference>
<dbReference type="GO" id="GO:0016887">
    <property type="term" value="F:ATP hydrolysis activity"/>
    <property type="evidence" value="ECO:0007669"/>
    <property type="project" value="InterPro"/>
</dbReference>
<dbReference type="EMBL" id="HG673835">
    <property type="protein sequence ID" value="CDJ38334.1"/>
    <property type="molecule type" value="Genomic_DNA"/>
</dbReference>
<dbReference type="RefSeq" id="XP_013229172.1">
    <property type="nucleotide sequence ID" value="XM_013373718.1"/>
</dbReference>
<comment type="similarity">
    <text evidence="1">Belongs to the DNA mismatch repair MutL/HexB family.</text>
</comment>
<dbReference type="InterPro" id="IPR038973">
    <property type="entry name" value="MutL/Mlh/Pms-like"/>
</dbReference>
<dbReference type="GO" id="GO:0140664">
    <property type="term" value="F:ATP-dependent DNA damage sensor activity"/>
    <property type="evidence" value="ECO:0007669"/>
    <property type="project" value="InterPro"/>
</dbReference>
<keyword evidence="3" id="KW-1185">Reference proteome</keyword>
<protein>
    <submittedName>
        <fullName evidence="2">Uncharacterized protein</fullName>
    </submittedName>
</protein>
<dbReference type="PANTHER" id="PTHR10073">
    <property type="entry name" value="DNA MISMATCH REPAIR PROTEIN MLH, PMS, MUTL"/>
    <property type="match status" value="1"/>
</dbReference>
<dbReference type="SUPFAM" id="SSF55874">
    <property type="entry name" value="ATPase domain of HSP90 chaperone/DNA topoisomerase II/histidine kinase"/>
    <property type="match status" value="1"/>
</dbReference>
<dbReference type="Proteomes" id="UP000030747">
    <property type="component" value="Unassembled WGS sequence"/>
</dbReference>
<dbReference type="Pfam" id="PF13589">
    <property type="entry name" value="HATPase_c_3"/>
    <property type="match status" value="1"/>
</dbReference>
<organism evidence="2 3">
    <name type="scientific">Eimeria tenella</name>
    <name type="common">Coccidian parasite</name>
    <dbReference type="NCBI Taxonomy" id="5802"/>
    <lineage>
        <taxon>Eukaryota</taxon>
        <taxon>Sar</taxon>
        <taxon>Alveolata</taxon>
        <taxon>Apicomplexa</taxon>
        <taxon>Conoidasida</taxon>
        <taxon>Coccidia</taxon>
        <taxon>Eucoccidiorida</taxon>
        <taxon>Eimeriorina</taxon>
        <taxon>Eimeriidae</taxon>
        <taxon>Eimeria</taxon>
    </lineage>
</organism>
<reference evidence="2" key="2">
    <citation type="submission" date="2013-10" db="EMBL/GenBank/DDBJ databases">
        <authorList>
            <person name="Aslett M."/>
        </authorList>
    </citation>
    <scope>NUCLEOTIDE SEQUENCE [LARGE SCALE GENOMIC DNA]</scope>
    <source>
        <strain evidence="2">Houghton</strain>
    </source>
</reference>
<proteinExistence type="inferred from homology"/>
<gene>
    <name evidence="2" type="ORF">ETH_00026485</name>
</gene>
<dbReference type="GeneID" id="25254393"/>
<dbReference type="PANTHER" id="PTHR10073:SF47">
    <property type="entry name" value="DNA MISMATCH REPAIR PROTEIN MLH3"/>
    <property type="match status" value="1"/>
</dbReference>
<dbReference type="GO" id="GO:0032300">
    <property type="term" value="C:mismatch repair complex"/>
    <property type="evidence" value="ECO:0007669"/>
    <property type="project" value="InterPro"/>
</dbReference>
<dbReference type="Gene3D" id="3.30.565.10">
    <property type="entry name" value="Histidine kinase-like ATPase, C-terminal domain"/>
    <property type="match status" value="1"/>
</dbReference>
<sequence length="170" mass="18105">MQSIQKLQSGAGQRLRSQYLYSSFRRVVAKLVESAFASSCSRVEIFVNFSNFELRVCDNGKGVGAAELEAIRSAWLAQSSLSEGTSSAAELALLAHVGDLQIVSREAGKPETLQLALPLPATVAACSPRSSCGTSVSLLNFFKGSPVRRLALNAKREAELLQQFAVAAAV</sequence>
<dbReference type="VEuPathDB" id="ToxoDB:ETH_00026485"/>
<evidence type="ECO:0000313" key="2">
    <source>
        <dbReference type="EMBL" id="CDJ38334.1"/>
    </source>
</evidence>
<evidence type="ECO:0000313" key="3">
    <source>
        <dbReference type="Proteomes" id="UP000030747"/>
    </source>
</evidence>
<reference evidence="2" key="1">
    <citation type="submission" date="2013-10" db="EMBL/GenBank/DDBJ databases">
        <title>Genomic analysis of the causative agents of coccidiosis in chickens.</title>
        <authorList>
            <person name="Reid A.J."/>
            <person name="Blake D."/>
            <person name="Billington K."/>
            <person name="Browne H."/>
            <person name="Dunn M."/>
            <person name="Hung S."/>
            <person name="Kawahara F."/>
            <person name="Miranda-Saavedra D."/>
            <person name="Mourier T."/>
            <person name="Nagra H."/>
            <person name="Otto T.D."/>
            <person name="Rawlings N."/>
            <person name="Sanchez A."/>
            <person name="Sanders M."/>
            <person name="Subramaniam C."/>
            <person name="Tay Y."/>
            <person name="Dear P."/>
            <person name="Doerig C."/>
            <person name="Gruber A."/>
            <person name="Parkinson J."/>
            <person name="Shirley M."/>
            <person name="Wan K.L."/>
            <person name="Berriman M."/>
            <person name="Tomley F."/>
            <person name="Pain A."/>
        </authorList>
    </citation>
    <scope>NUCLEOTIDE SEQUENCE [LARGE SCALE GENOMIC DNA]</scope>
    <source>
        <strain evidence="2">Houghton</strain>
    </source>
</reference>
<name>U6KKA9_EIMTE</name>
<dbReference type="AlphaFoldDB" id="U6KKA9"/>
<dbReference type="VEuPathDB" id="ToxoDB:ETH2_1340000"/>
<accession>U6KKA9</accession>